<dbReference type="EMBL" id="JAYWVC010000201">
    <property type="protein sequence ID" value="MED7827067.1"/>
    <property type="molecule type" value="Genomic_DNA"/>
</dbReference>
<accession>A0ABU7FSJ7</accession>
<dbReference type="RefSeq" id="WP_329511453.1">
    <property type="nucleotide sequence ID" value="NZ_BAAAYZ010000317.1"/>
</dbReference>
<sequence length="70" mass="7736">MRGSAGDTEQAAEAAEKQANRLVSWERAANEHGVADPKNWRVLTKLRLNAKHATTLPRALPFLTNAEMSH</sequence>
<protein>
    <submittedName>
        <fullName evidence="1">Uncharacterized protein</fullName>
    </submittedName>
</protein>
<evidence type="ECO:0000313" key="1">
    <source>
        <dbReference type="EMBL" id="MED7827067.1"/>
    </source>
</evidence>
<gene>
    <name evidence="1" type="ORF">VXC91_35360</name>
</gene>
<dbReference type="Proteomes" id="UP001333996">
    <property type="component" value="Unassembled WGS sequence"/>
</dbReference>
<organism evidence="1 2">
    <name type="scientific">Streptomyces chiangmaiensis</name>
    <dbReference type="NCBI Taxonomy" id="766497"/>
    <lineage>
        <taxon>Bacteria</taxon>
        <taxon>Bacillati</taxon>
        <taxon>Actinomycetota</taxon>
        <taxon>Actinomycetes</taxon>
        <taxon>Kitasatosporales</taxon>
        <taxon>Streptomycetaceae</taxon>
        <taxon>Streptomyces</taxon>
    </lineage>
</organism>
<comment type="caution">
    <text evidence="1">The sequence shown here is derived from an EMBL/GenBank/DDBJ whole genome shotgun (WGS) entry which is preliminary data.</text>
</comment>
<proteinExistence type="predicted"/>
<reference evidence="1" key="1">
    <citation type="submission" date="2024-01" db="EMBL/GenBank/DDBJ databases">
        <title>First draft genome sequence data of TA4-1, the type strain of Gram-positive actinobacterium Streptomyces chiangmaiensis.</title>
        <authorList>
            <person name="Yasawong M."/>
            <person name="Nantapong N."/>
        </authorList>
    </citation>
    <scope>NUCLEOTIDE SEQUENCE</scope>
    <source>
        <strain evidence="1">TA4-1</strain>
    </source>
</reference>
<name>A0ABU7FSJ7_9ACTN</name>
<keyword evidence="2" id="KW-1185">Reference proteome</keyword>
<evidence type="ECO:0000313" key="2">
    <source>
        <dbReference type="Proteomes" id="UP001333996"/>
    </source>
</evidence>